<name>A0AAV6WE12_9LAMI</name>
<evidence type="ECO:0000313" key="4">
    <source>
        <dbReference type="Proteomes" id="UP000826271"/>
    </source>
</evidence>
<comment type="caution">
    <text evidence="3">The sequence shown here is derived from an EMBL/GenBank/DDBJ whole genome shotgun (WGS) entry which is preliminary data.</text>
</comment>
<feature type="domain" description="GPI-anchored protein LLG1-like" evidence="2">
    <location>
        <begin position="80"/>
        <end position="156"/>
    </location>
</feature>
<evidence type="ECO:0000259" key="2">
    <source>
        <dbReference type="Pfam" id="PF26578"/>
    </source>
</evidence>
<dbReference type="InterPro" id="IPR058888">
    <property type="entry name" value="LLG1-like"/>
</dbReference>
<dbReference type="Pfam" id="PF26578">
    <property type="entry name" value="LLG1"/>
    <property type="match status" value="1"/>
</dbReference>
<dbReference type="PANTHER" id="PTHR31533:SF35">
    <property type="entry name" value="GPI-ANCHORED PROTEIN LLG2-RELATED"/>
    <property type="match status" value="1"/>
</dbReference>
<feature type="region of interest" description="Disordered" evidence="1">
    <location>
        <begin position="156"/>
        <end position="176"/>
    </location>
</feature>
<gene>
    <name evidence="3" type="ORF">BUALT_Bualt18G0079600</name>
</gene>
<dbReference type="Proteomes" id="UP000826271">
    <property type="component" value="Unassembled WGS sequence"/>
</dbReference>
<dbReference type="EMBL" id="WHWC01000018">
    <property type="protein sequence ID" value="KAG8365200.1"/>
    <property type="molecule type" value="Genomic_DNA"/>
</dbReference>
<feature type="compositionally biased region" description="Pro residues" evidence="1">
    <location>
        <begin position="159"/>
        <end position="168"/>
    </location>
</feature>
<reference evidence="3" key="1">
    <citation type="submission" date="2019-10" db="EMBL/GenBank/DDBJ databases">
        <authorList>
            <person name="Zhang R."/>
            <person name="Pan Y."/>
            <person name="Wang J."/>
            <person name="Ma R."/>
            <person name="Yu S."/>
        </authorList>
    </citation>
    <scope>NUCLEOTIDE SEQUENCE</scope>
    <source>
        <strain evidence="3">LA-IB0</strain>
        <tissue evidence="3">Leaf</tissue>
    </source>
</reference>
<protein>
    <recommendedName>
        <fullName evidence="2">GPI-anchored protein LLG1-like domain-containing protein</fullName>
    </recommendedName>
</protein>
<keyword evidence="4" id="KW-1185">Reference proteome</keyword>
<dbReference type="InterPro" id="IPR039307">
    <property type="entry name" value="LORELEI-like"/>
</dbReference>
<evidence type="ECO:0000256" key="1">
    <source>
        <dbReference type="SAM" id="MobiDB-lite"/>
    </source>
</evidence>
<evidence type="ECO:0000313" key="3">
    <source>
        <dbReference type="EMBL" id="KAG8365200.1"/>
    </source>
</evidence>
<proteinExistence type="predicted"/>
<dbReference type="PANTHER" id="PTHR31533">
    <property type="entry name" value="GPI-ANCHORED PROTEIN LLG1-RELATED-RELATED"/>
    <property type="match status" value="1"/>
</dbReference>
<organism evidence="3 4">
    <name type="scientific">Buddleja alternifolia</name>
    <dbReference type="NCBI Taxonomy" id="168488"/>
    <lineage>
        <taxon>Eukaryota</taxon>
        <taxon>Viridiplantae</taxon>
        <taxon>Streptophyta</taxon>
        <taxon>Embryophyta</taxon>
        <taxon>Tracheophyta</taxon>
        <taxon>Spermatophyta</taxon>
        <taxon>Magnoliopsida</taxon>
        <taxon>eudicotyledons</taxon>
        <taxon>Gunneridae</taxon>
        <taxon>Pentapetalae</taxon>
        <taxon>asterids</taxon>
        <taxon>lamiids</taxon>
        <taxon>Lamiales</taxon>
        <taxon>Scrophulariaceae</taxon>
        <taxon>Buddlejeae</taxon>
        <taxon>Buddleja</taxon>
    </lineage>
</organism>
<dbReference type="AlphaFoldDB" id="A0AAV6WE12"/>
<accession>A0AAV6WE12</accession>
<sequence>MLKLESERDVCKKKIKCCLIPIICLFLFSNLCGSAFVSDVTFGSQVVSERRLLQAMKHVTFGSQVVSERRLLQAMKHCPVNFEFQNYTILTSKCKGPDYLPKPCCSAFKEFACQFVEEIDDLTNDCASVMFNYINLKGKYPAGLFASLCREGKEGLACPEPPRSPPPSSLSEKGLRGRKNNGNQMICEVLITVASLVLSLQFI</sequence>